<evidence type="ECO:0000256" key="1">
    <source>
        <dbReference type="ARBA" id="ARBA00022729"/>
    </source>
</evidence>
<protein>
    <recommendedName>
        <fullName evidence="2">Solute-binding protein family 3/N-terminal domain-containing protein</fullName>
    </recommendedName>
</protein>
<feature type="domain" description="Solute-binding protein family 3/N-terminal" evidence="2">
    <location>
        <begin position="28"/>
        <end position="264"/>
    </location>
</feature>
<dbReference type="InterPro" id="IPR022448">
    <property type="entry name" value="Quinoprotein_dehydrogenase"/>
</dbReference>
<dbReference type="SUPFAM" id="SSF53850">
    <property type="entry name" value="Periplasmic binding protein-like II"/>
    <property type="match status" value="1"/>
</dbReference>
<keyword evidence="4" id="KW-1185">Reference proteome</keyword>
<dbReference type="RefSeq" id="WP_238241762.1">
    <property type="nucleotide sequence ID" value="NZ_BPQQ01000118.1"/>
</dbReference>
<dbReference type="Proteomes" id="UP001055153">
    <property type="component" value="Unassembled WGS sequence"/>
</dbReference>
<dbReference type="SMART" id="SM00062">
    <property type="entry name" value="PBPb"/>
    <property type="match status" value="1"/>
</dbReference>
<evidence type="ECO:0000313" key="4">
    <source>
        <dbReference type="Proteomes" id="UP001055153"/>
    </source>
</evidence>
<dbReference type="PANTHER" id="PTHR35936:SF17">
    <property type="entry name" value="ARGININE-BINDING EXTRACELLULAR PROTEIN ARTP"/>
    <property type="match status" value="1"/>
</dbReference>
<dbReference type="Gene3D" id="3.40.190.10">
    <property type="entry name" value="Periplasmic binding protein-like II"/>
    <property type="match status" value="2"/>
</dbReference>
<dbReference type="PANTHER" id="PTHR35936">
    <property type="entry name" value="MEMBRANE-BOUND LYTIC MUREIN TRANSGLYCOSYLASE F"/>
    <property type="match status" value="1"/>
</dbReference>
<dbReference type="InterPro" id="IPR001638">
    <property type="entry name" value="Solute-binding_3/MltF_N"/>
</dbReference>
<evidence type="ECO:0000259" key="2">
    <source>
        <dbReference type="SMART" id="SM00062"/>
    </source>
</evidence>
<comment type="caution">
    <text evidence="3">The sequence shown here is derived from an EMBL/GenBank/DDBJ whole genome shotgun (WGS) entry which is preliminary data.</text>
</comment>
<reference evidence="3" key="1">
    <citation type="journal article" date="2021" name="Front. Microbiol.">
        <title>Comprehensive Comparative Genomics and Phenotyping of Methylobacterium Species.</title>
        <authorList>
            <person name="Alessa O."/>
            <person name="Ogura Y."/>
            <person name="Fujitani Y."/>
            <person name="Takami H."/>
            <person name="Hayashi T."/>
            <person name="Sahin N."/>
            <person name="Tani A."/>
        </authorList>
    </citation>
    <scope>NUCLEOTIDE SEQUENCE</scope>
    <source>
        <strain evidence="3">DSM 17168</strain>
    </source>
</reference>
<accession>A0ABQ4SPP5</accession>
<dbReference type="NCBIfam" id="TIGR03871">
    <property type="entry name" value="ABC_peri_MoxJ_2"/>
    <property type="match status" value="1"/>
</dbReference>
<organism evidence="3 4">
    <name type="scientific">Methylobacterium isbiliense</name>
    <dbReference type="NCBI Taxonomy" id="315478"/>
    <lineage>
        <taxon>Bacteria</taxon>
        <taxon>Pseudomonadati</taxon>
        <taxon>Pseudomonadota</taxon>
        <taxon>Alphaproteobacteria</taxon>
        <taxon>Hyphomicrobiales</taxon>
        <taxon>Methylobacteriaceae</taxon>
        <taxon>Methylobacterium</taxon>
    </lineage>
</organism>
<gene>
    <name evidence="3" type="ORF">GMJLKIPL_6372</name>
</gene>
<proteinExistence type="predicted"/>
<name>A0ABQ4SPP5_9HYPH</name>
<evidence type="ECO:0000313" key="3">
    <source>
        <dbReference type="EMBL" id="GJE04408.1"/>
    </source>
</evidence>
<sequence length="277" mass="30196">MTSPFHRRVWIACGCATALVGSDASARELRVCADPNNMPFSNRSGEGFENRITDIIARDLGAVVTYTWWAQRRGFLRNTILAGRCDLVPAIPVGIETLRPTRPYYRSSYVVVSRPGGPSVRSLDDPVLARLTVGVQLAGSDASGTPPAQALARRGMTENVRGYLLTGDYARPNPPARIIDAVAQGEIDLALAWGPMAGYFAARAQPPLRVAPVEPAIDGPKGPMVFDIAMGVRREDEDLRREVGAALERHRTEIDAILREYDVPRPDDVRRIEVGGP</sequence>
<reference evidence="3" key="2">
    <citation type="submission" date="2021-08" db="EMBL/GenBank/DDBJ databases">
        <authorList>
            <person name="Tani A."/>
            <person name="Ola A."/>
            <person name="Ogura Y."/>
            <person name="Katsura K."/>
            <person name="Hayashi T."/>
        </authorList>
    </citation>
    <scope>NUCLEOTIDE SEQUENCE</scope>
    <source>
        <strain evidence="3">DSM 17168</strain>
    </source>
</reference>
<dbReference type="EMBL" id="BPQQ01000118">
    <property type="protein sequence ID" value="GJE04408.1"/>
    <property type="molecule type" value="Genomic_DNA"/>
</dbReference>
<keyword evidence="1" id="KW-0732">Signal</keyword>